<dbReference type="InterPro" id="IPR029052">
    <property type="entry name" value="Metallo-depent_PP-like"/>
</dbReference>
<keyword evidence="2" id="KW-0812">Transmembrane</keyword>
<evidence type="ECO:0000313" key="4">
    <source>
        <dbReference type="Proteomes" id="UP001596103"/>
    </source>
</evidence>
<organism evidence="3 4">
    <name type="scientific">Paraburkholderia denitrificans</name>
    <dbReference type="NCBI Taxonomy" id="694025"/>
    <lineage>
        <taxon>Bacteria</taxon>
        <taxon>Pseudomonadati</taxon>
        <taxon>Pseudomonadota</taxon>
        <taxon>Betaproteobacteria</taxon>
        <taxon>Burkholderiales</taxon>
        <taxon>Burkholderiaceae</taxon>
        <taxon>Paraburkholderia</taxon>
    </lineage>
</organism>
<dbReference type="RefSeq" id="WP_377709273.1">
    <property type="nucleotide sequence ID" value="NZ_JBHSMP010000006.1"/>
</dbReference>
<dbReference type="Proteomes" id="UP001596103">
    <property type="component" value="Unassembled WGS sequence"/>
</dbReference>
<keyword evidence="2" id="KW-0472">Membrane</keyword>
<protein>
    <recommendedName>
        <fullName evidence="5">Calcineurin-like phosphoesterase domain-containing protein</fullName>
    </recommendedName>
</protein>
<gene>
    <name evidence="3" type="ORF">ACFPTO_02670</name>
</gene>
<evidence type="ECO:0000256" key="2">
    <source>
        <dbReference type="SAM" id="Phobius"/>
    </source>
</evidence>
<accession>A0ABW0J423</accession>
<comment type="caution">
    <text evidence="3">The sequence shown here is derived from an EMBL/GenBank/DDBJ whole genome shotgun (WGS) entry which is preliminary data.</text>
</comment>
<feature type="region of interest" description="Disordered" evidence="1">
    <location>
        <begin position="367"/>
        <end position="445"/>
    </location>
</feature>
<feature type="compositionally biased region" description="Pro residues" evidence="1">
    <location>
        <begin position="434"/>
        <end position="445"/>
    </location>
</feature>
<keyword evidence="4" id="KW-1185">Reference proteome</keyword>
<sequence length="445" mass="49569">MNWQRRRTQKAERPRVTPPRPVRHGSTAPYRACALYVPLHVLVATLALALPIGTAWAQSPRYTFAVVANVLTSQREEPAANRLIDAISREPQPAFVVYDGNLKGPRETCADALYDRRRAMLDASRAPLVFVPGQHDWVTCGTSGSGGYDPVERLDLMRQTFFSDPAALGQSPLPVTRESEVPRFRPYRENVRWQVGDTVFLALNVPDGNNHYLNAGGRNGEFEDRVIANGFWLEHAAEYAKRRDARAIVIFVQADPLPERDERADRFAWLRFGRRTHDGYLEFRRSLIKLAETFRGPVVLIHADDTKLARGYIIDQPLRTEKGGKVTNVTRIAFDLHAPLTQWLQIDADMTRRTPLRVSVRDVPKHLPPLAPSLPDFNQPTLPPGLPEMSSMPDVTEIPGMQQAPGVLPENAAQPASNAMPAPAQPVSGALPNSQPPVPPMLPDQ</sequence>
<keyword evidence="2" id="KW-1133">Transmembrane helix</keyword>
<proteinExistence type="predicted"/>
<dbReference type="EMBL" id="JBHSMP010000006">
    <property type="protein sequence ID" value="MFC5427720.1"/>
    <property type="molecule type" value="Genomic_DNA"/>
</dbReference>
<evidence type="ECO:0000313" key="3">
    <source>
        <dbReference type="EMBL" id="MFC5427720.1"/>
    </source>
</evidence>
<name>A0ABW0J423_9BURK</name>
<feature type="region of interest" description="Disordered" evidence="1">
    <location>
        <begin position="1"/>
        <end position="24"/>
    </location>
</feature>
<feature type="transmembrane region" description="Helical" evidence="2">
    <location>
        <begin position="33"/>
        <end position="57"/>
    </location>
</feature>
<dbReference type="SUPFAM" id="SSF56300">
    <property type="entry name" value="Metallo-dependent phosphatases"/>
    <property type="match status" value="1"/>
</dbReference>
<reference evidence="4" key="1">
    <citation type="journal article" date="2019" name="Int. J. Syst. Evol. Microbiol.">
        <title>The Global Catalogue of Microorganisms (GCM) 10K type strain sequencing project: providing services to taxonomists for standard genome sequencing and annotation.</title>
        <authorList>
            <consortium name="The Broad Institute Genomics Platform"/>
            <consortium name="The Broad Institute Genome Sequencing Center for Infectious Disease"/>
            <person name="Wu L."/>
            <person name="Ma J."/>
        </authorList>
    </citation>
    <scope>NUCLEOTIDE SEQUENCE [LARGE SCALE GENOMIC DNA]</scope>
    <source>
        <strain evidence="4">CCUG 56042</strain>
    </source>
</reference>
<evidence type="ECO:0000256" key="1">
    <source>
        <dbReference type="SAM" id="MobiDB-lite"/>
    </source>
</evidence>
<evidence type="ECO:0008006" key="5">
    <source>
        <dbReference type="Google" id="ProtNLM"/>
    </source>
</evidence>